<accession>A0A7T4DKC0</accession>
<dbReference type="AlphaFoldDB" id="A0A7T4DKC0"/>
<dbReference type="Proteomes" id="UP000595374">
    <property type="component" value="Chromosome"/>
</dbReference>
<evidence type="ECO:0000313" key="2">
    <source>
        <dbReference type="Proteomes" id="UP000595374"/>
    </source>
</evidence>
<sequence length="165" mass="17336">MTTLTLHSRRTGFPARYEITGSGFPTTRIGSRALRRGGEIVIDGARFELTSGSFGTAYTLRPVARASAPDGPANPVAAAERAGTTGWTIAAGDREYRLAPAPDSRDLELRDGDGALCGRIGRTGWSSRGIDAEFDGLDGPLAVFVLCLGLATGQRRRRTVTVAGG</sequence>
<dbReference type="EMBL" id="CP065989">
    <property type="protein sequence ID" value="QQB15291.1"/>
    <property type="molecule type" value="Genomic_DNA"/>
</dbReference>
<proteinExistence type="predicted"/>
<organism evidence="1 2">
    <name type="scientific">Brevibacterium casei</name>
    <dbReference type="NCBI Taxonomy" id="33889"/>
    <lineage>
        <taxon>Bacteria</taxon>
        <taxon>Bacillati</taxon>
        <taxon>Actinomycetota</taxon>
        <taxon>Actinomycetes</taxon>
        <taxon>Micrococcales</taxon>
        <taxon>Brevibacteriaceae</taxon>
        <taxon>Brevibacterium</taxon>
    </lineage>
</organism>
<evidence type="ECO:0000313" key="1">
    <source>
        <dbReference type="EMBL" id="QQB15291.1"/>
    </source>
</evidence>
<gene>
    <name evidence="1" type="ORF">I6H47_04885</name>
</gene>
<dbReference type="RefSeq" id="WP_198500311.1">
    <property type="nucleotide sequence ID" value="NZ_CP065989.1"/>
</dbReference>
<name>A0A7T4DKC0_9MICO</name>
<reference evidence="1 2" key="1">
    <citation type="submission" date="2020-12" db="EMBL/GenBank/DDBJ databases">
        <title>FDA dAtabase for Regulatory Grade micrObial Sequences (FDA-ARGOS): Supporting development and validation of Infectious Disease Dx tests.</title>
        <authorList>
            <person name="Sproer C."/>
            <person name="Gronow S."/>
            <person name="Severitt S."/>
            <person name="Schroder I."/>
            <person name="Tallon L."/>
            <person name="Sadzewicz L."/>
            <person name="Zhao X."/>
            <person name="Boylan J."/>
            <person name="Ott S."/>
            <person name="Bowen H."/>
            <person name="Vavikolanu K."/>
            <person name="Mehta A."/>
            <person name="Aluvathingal J."/>
            <person name="Nadendla S."/>
            <person name="Lowell S."/>
            <person name="Myers T."/>
            <person name="Yan Y."/>
            <person name="Sichtig H."/>
        </authorList>
    </citation>
    <scope>NUCLEOTIDE SEQUENCE [LARGE SCALE GENOMIC DNA]</scope>
    <source>
        <strain evidence="1 2">FDAARGOS_990</strain>
    </source>
</reference>
<protein>
    <submittedName>
        <fullName evidence="1">Uncharacterized protein</fullName>
    </submittedName>
</protein>